<protein>
    <submittedName>
        <fullName evidence="2">Uncharacterized protein</fullName>
    </submittedName>
</protein>
<evidence type="ECO:0000256" key="1">
    <source>
        <dbReference type="SAM" id="MobiDB-lite"/>
    </source>
</evidence>
<feature type="compositionally biased region" description="Polar residues" evidence="1">
    <location>
        <begin position="515"/>
        <end position="524"/>
    </location>
</feature>
<dbReference type="EMBL" id="FN648384">
    <property type="protein sequence ID" value="CBJ49179.1"/>
    <property type="molecule type" value="Genomic_DNA"/>
</dbReference>
<sequence length="956" mass="102255">MFSSVFDKVVSATAPDTLGTFPPRGDLPASSSTLCCLSFADRFISHYPIARNATVDDVVDGGILLGRTGPTTGIAISAGDVETIMGSAAELGGRLAAALAGTVRSKRRDLATAPVSDLLAKVRGIFGNRLTCIGREIRVSRNAEAEKDETLLLRQIHALKNAALESCNREKWCFLVSSGGESLVVCSVPLPAVEEGGSCGCDFLVFDPWPRPAMKLRGSYIVKFTTVRGLQLHLLSALGEIWRSSGRSQEDGALKKELVGLSVVMRAKGRGAEQHEVDLAARRMLEDSVTALRKAEKAAAIKIKRQEVEALRKALRKPSQQQHLAPSAPISIGMFGSTDGASGLENVDKRNNPSTGGRLFQRSVHSYRHLEQPDEISERSNLLAETSPPGGGGAGALNPHREDVAGNVAEGVTPDMLHSISLEAGLDDRRAADDGNVISTSRDSSAGRRNLRPPATDVSPPLSLRRSQREEDRRRRWSEEDDTILPVDSGRSRGLGVATARETPATASKREQEVSLPSTGNAHNETAKRPRDRSIDKGVCLPSRPGTTTVRDDPLHRALLRSIEGEGLAEYSRRAYSVYRTHGVIQDRTEPDEYLAPETKSFHQLSRSANQVYDHRATTSPATDELDMMASSSEKNSDGAGTTASVAVEADTKELRGTESGPVGMDIRSDPVTPFSPPPVSPQLLRPTGRRSPPTSDEKRTAFAATSDSDRQNLGVCEAADVASHITKSEKTTPPSEGLRSGLRAPRAGRNLGLTSSDARRTPGDHREGRLTGFRGDMRGSESPPPPPATTTVPSRPREAWTEEQTIVQQHDDRNLEEDRQDPDLSGTPAGGGAAGVVTDENGDDHSDRASAAPNKPVTPSDGTNGQRRARRQAKKSKGPRRAPKEGAATVREARVGCDTEKGSRSGNCASLDPPRNDENAREAERSGGGGGRSKAAPIESTVVASDGGPTPERYH</sequence>
<feature type="compositionally biased region" description="Basic and acidic residues" evidence="1">
    <location>
        <begin position="368"/>
        <end position="378"/>
    </location>
</feature>
<feature type="region of interest" description="Disordered" evidence="1">
    <location>
        <begin position="431"/>
        <end position="551"/>
    </location>
</feature>
<feature type="compositionally biased region" description="Basic and acidic residues" evidence="1">
    <location>
        <begin position="467"/>
        <end position="478"/>
    </location>
</feature>
<reference evidence="2 3" key="1">
    <citation type="journal article" date="2010" name="Nature">
        <title>The Ectocarpus genome and the independent evolution of multicellularity in brown algae.</title>
        <authorList>
            <person name="Cock J.M."/>
            <person name="Sterck L."/>
            <person name="Rouze P."/>
            <person name="Scornet D."/>
            <person name="Allen A.E."/>
            <person name="Amoutzias G."/>
            <person name="Anthouard V."/>
            <person name="Artiguenave F."/>
            <person name="Aury J.M."/>
            <person name="Badger J.H."/>
            <person name="Beszteri B."/>
            <person name="Billiau K."/>
            <person name="Bonnet E."/>
            <person name="Bothwell J.H."/>
            <person name="Bowler C."/>
            <person name="Boyen C."/>
            <person name="Brownlee C."/>
            <person name="Carrano C.J."/>
            <person name="Charrier B."/>
            <person name="Cho G.Y."/>
            <person name="Coelho S.M."/>
            <person name="Collen J."/>
            <person name="Corre E."/>
            <person name="Da Silva C."/>
            <person name="Delage L."/>
            <person name="Delaroque N."/>
            <person name="Dittami S.M."/>
            <person name="Doulbeau S."/>
            <person name="Elias M."/>
            <person name="Farnham G."/>
            <person name="Gachon C.M."/>
            <person name="Gschloessl B."/>
            <person name="Heesch S."/>
            <person name="Jabbari K."/>
            <person name="Jubin C."/>
            <person name="Kawai H."/>
            <person name="Kimura K."/>
            <person name="Kloareg B."/>
            <person name="Kupper F.C."/>
            <person name="Lang D."/>
            <person name="Le Bail A."/>
            <person name="Leblanc C."/>
            <person name="Lerouge P."/>
            <person name="Lohr M."/>
            <person name="Lopez P.J."/>
            <person name="Martens C."/>
            <person name="Maumus F."/>
            <person name="Michel G."/>
            <person name="Miranda-Saavedra D."/>
            <person name="Morales J."/>
            <person name="Moreau H."/>
            <person name="Motomura T."/>
            <person name="Nagasato C."/>
            <person name="Napoli C.A."/>
            <person name="Nelson D.R."/>
            <person name="Nyvall-Collen P."/>
            <person name="Peters A.F."/>
            <person name="Pommier C."/>
            <person name="Potin P."/>
            <person name="Poulain J."/>
            <person name="Quesneville H."/>
            <person name="Read B."/>
            <person name="Rensing S.A."/>
            <person name="Ritter A."/>
            <person name="Rousvoal S."/>
            <person name="Samanta M."/>
            <person name="Samson G."/>
            <person name="Schroeder D.C."/>
            <person name="Segurens B."/>
            <person name="Strittmatter M."/>
            <person name="Tonon T."/>
            <person name="Tregear J.W."/>
            <person name="Valentin K."/>
            <person name="von Dassow P."/>
            <person name="Yamagishi T."/>
            <person name="Van de Peer Y."/>
            <person name="Wincker P."/>
        </authorList>
    </citation>
    <scope>NUCLEOTIDE SEQUENCE [LARGE SCALE GENOMIC DNA]</scope>
    <source>
        <strain evidence="3">Ec32 / CCAP1310/4</strain>
    </source>
</reference>
<feature type="compositionally biased region" description="Basic and acidic residues" evidence="1">
    <location>
        <begin position="758"/>
        <end position="780"/>
    </location>
</feature>
<name>D7FQS2_ECTSI</name>
<evidence type="ECO:0000313" key="3">
    <source>
        <dbReference type="Proteomes" id="UP000002630"/>
    </source>
</evidence>
<feature type="compositionally biased region" description="Basic and acidic residues" evidence="1">
    <location>
        <begin position="525"/>
        <end position="536"/>
    </location>
</feature>
<gene>
    <name evidence="2" type="ORF">Esi_0207_0048</name>
</gene>
<dbReference type="Proteomes" id="UP000002630">
    <property type="component" value="Linkage Group LG02"/>
</dbReference>
<keyword evidence="3" id="KW-1185">Reference proteome</keyword>
<feature type="region of interest" description="Disordered" evidence="1">
    <location>
        <begin position="317"/>
        <end position="401"/>
    </location>
</feature>
<feature type="compositionally biased region" description="Basic and acidic residues" evidence="1">
    <location>
        <begin position="915"/>
        <end position="926"/>
    </location>
</feature>
<feature type="region of interest" description="Disordered" evidence="1">
    <location>
        <begin position="629"/>
        <end position="956"/>
    </location>
</feature>
<accession>D7FQS2</accession>
<organism evidence="2 3">
    <name type="scientific">Ectocarpus siliculosus</name>
    <name type="common">Brown alga</name>
    <name type="synonym">Conferva siliculosa</name>
    <dbReference type="NCBI Taxonomy" id="2880"/>
    <lineage>
        <taxon>Eukaryota</taxon>
        <taxon>Sar</taxon>
        <taxon>Stramenopiles</taxon>
        <taxon>Ochrophyta</taxon>
        <taxon>PX clade</taxon>
        <taxon>Phaeophyceae</taxon>
        <taxon>Ectocarpales</taxon>
        <taxon>Ectocarpaceae</taxon>
        <taxon>Ectocarpus</taxon>
    </lineage>
</organism>
<dbReference type="OrthoDB" id="10689654at2759"/>
<evidence type="ECO:0000313" key="2">
    <source>
        <dbReference type="EMBL" id="CBJ49179.1"/>
    </source>
</evidence>
<dbReference type="EMBL" id="FN649727">
    <property type="protein sequence ID" value="CBJ49179.1"/>
    <property type="molecule type" value="Genomic_DNA"/>
</dbReference>
<dbReference type="AlphaFoldDB" id="D7FQS2"/>
<feature type="compositionally biased region" description="Basic and acidic residues" evidence="1">
    <location>
        <begin position="892"/>
        <end position="904"/>
    </location>
</feature>
<feature type="compositionally biased region" description="Polar residues" evidence="1">
    <location>
        <begin position="630"/>
        <end position="645"/>
    </location>
</feature>
<dbReference type="InParanoid" id="D7FQS2"/>
<proteinExistence type="predicted"/>
<feature type="compositionally biased region" description="Basic residues" evidence="1">
    <location>
        <begin position="868"/>
        <end position="882"/>
    </location>
</feature>